<dbReference type="Pfam" id="PF05018">
    <property type="entry name" value="CFA20_dom"/>
    <property type="match status" value="1"/>
</dbReference>
<gene>
    <name evidence="3" type="ORF">FOMPIDRAFT_1033502</name>
</gene>
<feature type="region of interest" description="Disordered" evidence="1">
    <location>
        <begin position="193"/>
        <end position="218"/>
    </location>
</feature>
<dbReference type="Proteomes" id="UP000015241">
    <property type="component" value="Unassembled WGS sequence"/>
</dbReference>
<evidence type="ECO:0000256" key="1">
    <source>
        <dbReference type="SAM" id="MobiDB-lite"/>
    </source>
</evidence>
<proteinExistence type="predicted"/>
<dbReference type="EMBL" id="KE504245">
    <property type="protein sequence ID" value="EPS94077.1"/>
    <property type="molecule type" value="Genomic_DNA"/>
</dbReference>
<dbReference type="HOGENOM" id="CLU_049208_0_0_1"/>
<sequence length="268" mass="29931">MFAAAVQPALVSLFSSTGSSPLTLFSSRTDKFLPSDSCICLLKDSTSLPFPQPPATLIDVDLAQEELNEADKADYVIDQTVLHIQSPSLRTTHIQCPPLGWRGDLGIEHPWIHLQVRNLHREWSFEVGIVDRSGREGVVRCSTFQKEPQLMPGKRLLLHLPILFPPPSSRPLTSWSTITLNLPQFLPHFSSASLTRRDSNDDDAEEDGSYTSSNVPHVSSRPIAVPSGSYSHASYVKVYATCRLRRIFFTENGPRQELPWEFGLYSAD</sequence>
<keyword evidence="4" id="KW-1185">Reference proteome</keyword>
<protein>
    <recommendedName>
        <fullName evidence="2">CFA20 domain-containing protein</fullName>
    </recommendedName>
</protein>
<dbReference type="eggNOG" id="KOG3213">
    <property type="taxonomic scope" value="Eukaryota"/>
</dbReference>
<name>S8DN36_FOMSC</name>
<reference evidence="3 4" key="1">
    <citation type="journal article" date="2012" name="Science">
        <title>The Paleozoic origin of enzymatic lignin decomposition reconstructed from 31 fungal genomes.</title>
        <authorList>
            <person name="Floudas D."/>
            <person name="Binder M."/>
            <person name="Riley R."/>
            <person name="Barry K."/>
            <person name="Blanchette R.A."/>
            <person name="Henrissat B."/>
            <person name="Martinez A.T."/>
            <person name="Otillar R."/>
            <person name="Spatafora J.W."/>
            <person name="Yadav J.S."/>
            <person name="Aerts A."/>
            <person name="Benoit I."/>
            <person name="Boyd A."/>
            <person name="Carlson A."/>
            <person name="Copeland A."/>
            <person name="Coutinho P.M."/>
            <person name="de Vries R.P."/>
            <person name="Ferreira P."/>
            <person name="Findley K."/>
            <person name="Foster B."/>
            <person name="Gaskell J."/>
            <person name="Glotzer D."/>
            <person name="Gorecki P."/>
            <person name="Heitman J."/>
            <person name="Hesse C."/>
            <person name="Hori C."/>
            <person name="Igarashi K."/>
            <person name="Jurgens J.A."/>
            <person name="Kallen N."/>
            <person name="Kersten P."/>
            <person name="Kohler A."/>
            <person name="Kuees U."/>
            <person name="Kumar T.K.A."/>
            <person name="Kuo A."/>
            <person name="LaButti K."/>
            <person name="Larrondo L.F."/>
            <person name="Lindquist E."/>
            <person name="Ling A."/>
            <person name="Lombard V."/>
            <person name="Lucas S."/>
            <person name="Lundell T."/>
            <person name="Martin R."/>
            <person name="McLaughlin D.J."/>
            <person name="Morgenstern I."/>
            <person name="Morin E."/>
            <person name="Murat C."/>
            <person name="Nagy L.G."/>
            <person name="Nolan M."/>
            <person name="Ohm R.A."/>
            <person name="Patyshakuliyeva A."/>
            <person name="Rokas A."/>
            <person name="Ruiz-Duenas F.J."/>
            <person name="Sabat G."/>
            <person name="Salamov A."/>
            <person name="Samejima M."/>
            <person name="Schmutz J."/>
            <person name="Slot J.C."/>
            <person name="St John F."/>
            <person name="Stenlid J."/>
            <person name="Sun H."/>
            <person name="Sun S."/>
            <person name="Syed K."/>
            <person name="Tsang A."/>
            <person name="Wiebenga A."/>
            <person name="Young D."/>
            <person name="Pisabarro A."/>
            <person name="Eastwood D.C."/>
            <person name="Martin F."/>
            <person name="Cullen D."/>
            <person name="Grigoriev I.V."/>
            <person name="Hibbett D.S."/>
        </authorList>
    </citation>
    <scope>NUCLEOTIDE SEQUENCE</scope>
    <source>
        <strain evidence="4">FP-58527</strain>
    </source>
</reference>
<dbReference type="OrthoDB" id="7486196at2759"/>
<accession>S8DN36</accession>
<feature type="domain" description="CFA20" evidence="2">
    <location>
        <begin position="73"/>
        <end position="188"/>
    </location>
</feature>
<organism evidence="3 4">
    <name type="scientific">Fomitopsis schrenkii</name>
    <name type="common">Brown rot fungus</name>
    <dbReference type="NCBI Taxonomy" id="2126942"/>
    <lineage>
        <taxon>Eukaryota</taxon>
        <taxon>Fungi</taxon>
        <taxon>Dikarya</taxon>
        <taxon>Basidiomycota</taxon>
        <taxon>Agaricomycotina</taxon>
        <taxon>Agaricomycetes</taxon>
        <taxon>Polyporales</taxon>
        <taxon>Fomitopsis</taxon>
    </lineage>
</organism>
<dbReference type="InterPro" id="IPR007714">
    <property type="entry name" value="CFA20_dom"/>
</dbReference>
<dbReference type="InParanoid" id="S8DN36"/>
<dbReference type="AlphaFoldDB" id="S8DN36"/>
<evidence type="ECO:0000259" key="2">
    <source>
        <dbReference type="Pfam" id="PF05018"/>
    </source>
</evidence>
<dbReference type="PANTHER" id="PTHR12458">
    <property type="entry name" value="ORF PROTEIN"/>
    <property type="match status" value="1"/>
</dbReference>
<dbReference type="STRING" id="743788.S8DN36"/>
<evidence type="ECO:0000313" key="3">
    <source>
        <dbReference type="EMBL" id="EPS94077.1"/>
    </source>
</evidence>
<dbReference type="InterPro" id="IPR040441">
    <property type="entry name" value="CFA20/CFAP20DC"/>
</dbReference>
<evidence type="ECO:0000313" key="4">
    <source>
        <dbReference type="Proteomes" id="UP000015241"/>
    </source>
</evidence>